<keyword evidence="3" id="KW-0812">Transmembrane</keyword>
<sequence>MKTVATTLIAFSLIAGSKAALADQSSVPPDYHYQAGSDSGKHTFTLGYAQSHVKRFKDMKGFNFKYHYEIPELPLSAVASLTWMNTRGSQSQHFDETAEEDHHRVRYYSLMVGPAYRVATWASIYLLAGAGWESSSNKNEYYSLSGDRSGHYKVFDARFAWGTGMQFNLIDNVVLDVGYQAGHVQKTSSNGFTVGVGYQF</sequence>
<evidence type="ECO:0000313" key="7">
    <source>
        <dbReference type="EMBL" id="MBD8106425.1"/>
    </source>
</evidence>
<dbReference type="RefSeq" id="WP_137268733.1">
    <property type="nucleotide sequence ID" value="NZ_JACYNM010000003.1"/>
</dbReference>
<accession>A0A4U3FP66</accession>
<dbReference type="GO" id="GO:0016020">
    <property type="term" value="C:membrane"/>
    <property type="evidence" value="ECO:0007669"/>
    <property type="project" value="UniProtKB-SubCell"/>
</dbReference>
<keyword evidence="10" id="KW-1185">Reference proteome</keyword>
<comment type="caution">
    <text evidence="8">The sequence shown here is derived from an EMBL/GenBank/DDBJ whole genome shotgun (WGS) entry which is preliminary data.</text>
</comment>
<comment type="subcellular location">
    <subcellularLocation>
        <location evidence="1">Membrane</location>
        <topology evidence="1">Multi-pass membrane protein</topology>
    </subcellularLocation>
</comment>
<evidence type="ECO:0000313" key="8">
    <source>
        <dbReference type="EMBL" id="TKJ94629.1"/>
    </source>
</evidence>
<evidence type="ECO:0000256" key="1">
    <source>
        <dbReference type="ARBA" id="ARBA00004141"/>
    </source>
</evidence>
<evidence type="ECO:0000256" key="3">
    <source>
        <dbReference type="ARBA" id="ARBA00022692"/>
    </source>
</evidence>
<dbReference type="SUPFAM" id="SSF56925">
    <property type="entry name" value="OMPA-like"/>
    <property type="match status" value="1"/>
</dbReference>
<reference evidence="8 9" key="1">
    <citation type="journal article" date="2019" name="Sci. Rep.">
        <title>Differences in resource use lead to coexistence of seed-transmitted microbial populations.</title>
        <authorList>
            <person name="Torres-Cortes G."/>
            <person name="Garcia B.J."/>
            <person name="Compant S."/>
            <person name="Rezki S."/>
            <person name="Jones P."/>
            <person name="Preveaux A."/>
            <person name="Briand M."/>
            <person name="Roulet A."/>
            <person name="Bouchez O."/>
            <person name="Jacobson D."/>
            <person name="Barret M."/>
        </authorList>
    </citation>
    <scope>NUCLEOTIDE SEQUENCE [LARGE SCALE GENOMIC DNA]</scope>
    <source>
        <strain evidence="8 9">CFBP13511</strain>
    </source>
</reference>
<dbReference type="GO" id="GO:0044384">
    <property type="term" value="C:host outer membrane"/>
    <property type="evidence" value="ECO:0007669"/>
    <property type="project" value="InterPro"/>
</dbReference>
<dbReference type="Pfam" id="PF06316">
    <property type="entry name" value="Ail_Lom"/>
    <property type="match status" value="1"/>
</dbReference>
<protein>
    <submittedName>
        <fullName evidence="7">Ail/Lom family outer membrane beta-barrel protein</fullName>
    </submittedName>
</protein>
<dbReference type="Proteomes" id="UP000661012">
    <property type="component" value="Unassembled WGS sequence"/>
</dbReference>
<dbReference type="InterPro" id="IPR011250">
    <property type="entry name" value="OMP/PagP_B-barrel"/>
</dbReference>
<dbReference type="EMBL" id="QGAC01000002">
    <property type="protein sequence ID" value="TKJ94629.1"/>
    <property type="molecule type" value="Genomic_DNA"/>
</dbReference>
<reference evidence="7 10" key="2">
    <citation type="journal article" date="2020" name="FEMS Microbiol. Ecol.">
        <title>Temporal dynamics of bacterial communities during seed development and maturation.</title>
        <authorList>
            <person name="Chesneau G."/>
            <person name="Torres-Cortes G."/>
            <person name="Briand M."/>
            <person name="Darrasse A."/>
            <person name="Preveaux A."/>
            <person name="Marais C."/>
            <person name="Jacques M.A."/>
            <person name="Shade A."/>
            <person name="Barret M."/>
        </authorList>
    </citation>
    <scope>NUCLEOTIDE SEQUENCE [LARGE SCALE GENOMIC DNA]</scope>
    <source>
        <strain evidence="7 10">CFBP13732</strain>
    </source>
</reference>
<name>A0A4U3FP66_9GAMM</name>
<evidence type="ECO:0000256" key="6">
    <source>
        <dbReference type="SAM" id="SignalP"/>
    </source>
</evidence>
<evidence type="ECO:0000256" key="4">
    <source>
        <dbReference type="ARBA" id="ARBA00022729"/>
    </source>
</evidence>
<dbReference type="InterPro" id="IPR000758">
    <property type="entry name" value="Enterovir_OMP"/>
</dbReference>
<evidence type="ECO:0000313" key="10">
    <source>
        <dbReference type="Proteomes" id="UP000661012"/>
    </source>
</evidence>
<feature type="chain" id="PRO_5020841869" evidence="6">
    <location>
        <begin position="23"/>
        <end position="200"/>
    </location>
</feature>
<dbReference type="AlphaFoldDB" id="A0A4U3FP66"/>
<organism evidence="8 9">
    <name type="scientific">Erwinia persicina</name>
    <dbReference type="NCBI Taxonomy" id="55211"/>
    <lineage>
        <taxon>Bacteria</taxon>
        <taxon>Pseudomonadati</taxon>
        <taxon>Pseudomonadota</taxon>
        <taxon>Gammaproteobacteria</taxon>
        <taxon>Enterobacterales</taxon>
        <taxon>Erwiniaceae</taxon>
        <taxon>Erwinia</taxon>
    </lineage>
</organism>
<dbReference type="PANTHER" id="PTHR35892:SF2">
    <property type="entry name" value="OUTER MEMBRANE PROTEIN PAGN"/>
    <property type="match status" value="1"/>
</dbReference>
<dbReference type="STRING" id="1219360.GCA_001571305_02333"/>
<keyword evidence="2" id="KW-1134">Transmembrane beta strand</keyword>
<evidence type="ECO:0000256" key="2">
    <source>
        <dbReference type="ARBA" id="ARBA00022452"/>
    </source>
</evidence>
<dbReference type="PRINTS" id="PR00316">
    <property type="entry name" value="ENTEROVIROMP"/>
</dbReference>
<dbReference type="PANTHER" id="PTHR35892">
    <property type="entry name" value="OUTER MEMBRANE PROTEIN PAGN-RELATED"/>
    <property type="match status" value="1"/>
</dbReference>
<proteinExistence type="predicted"/>
<gene>
    <name evidence="8" type="ORF">EpCFBP13511_03535</name>
    <name evidence="7" type="ORF">IFT93_08290</name>
</gene>
<evidence type="ECO:0000313" key="9">
    <source>
        <dbReference type="Proteomes" id="UP000306393"/>
    </source>
</evidence>
<dbReference type="Proteomes" id="UP000306393">
    <property type="component" value="Unassembled WGS sequence"/>
</dbReference>
<dbReference type="OrthoDB" id="5873117at2"/>
<dbReference type="InterPro" id="IPR051723">
    <property type="entry name" value="Bact_OM_Invasion-Related"/>
</dbReference>
<feature type="signal peptide" evidence="6">
    <location>
        <begin position="1"/>
        <end position="22"/>
    </location>
</feature>
<evidence type="ECO:0000256" key="5">
    <source>
        <dbReference type="ARBA" id="ARBA00023136"/>
    </source>
</evidence>
<dbReference type="EMBL" id="JACYNN010000004">
    <property type="protein sequence ID" value="MBD8106425.1"/>
    <property type="molecule type" value="Genomic_DNA"/>
</dbReference>
<keyword evidence="4 6" id="KW-0732">Signal</keyword>
<dbReference type="Gene3D" id="2.40.160.20">
    <property type="match status" value="1"/>
</dbReference>
<keyword evidence="5" id="KW-0472">Membrane</keyword>